<evidence type="ECO:0000313" key="7">
    <source>
        <dbReference type="EMBL" id="JAC56474.1"/>
    </source>
</evidence>
<dbReference type="PANTHER" id="PTHR46455:SF4">
    <property type="entry name" value="GH11294P"/>
    <property type="match status" value="1"/>
</dbReference>
<dbReference type="PROSITE" id="PS01360">
    <property type="entry name" value="ZF_MYND_1"/>
    <property type="match status" value="1"/>
</dbReference>
<dbReference type="Gene3D" id="6.10.140.2220">
    <property type="match status" value="2"/>
</dbReference>
<evidence type="ECO:0000256" key="2">
    <source>
        <dbReference type="ARBA" id="ARBA00022771"/>
    </source>
</evidence>
<proteinExistence type="predicted"/>
<dbReference type="Gene3D" id="2.170.270.10">
    <property type="entry name" value="SET domain"/>
    <property type="match status" value="1"/>
</dbReference>
<dbReference type="AlphaFoldDB" id="A0A034WPA2"/>
<evidence type="ECO:0000313" key="9">
    <source>
        <dbReference type="RefSeq" id="XP_011202123.1"/>
    </source>
</evidence>
<dbReference type="PROSITE" id="PS50280">
    <property type="entry name" value="SET"/>
    <property type="match status" value="1"/>
</dbReference>
<dbReference type="Pfam" id="PF00856">
    <property type="entry name" value="SET"/>
    <property type="match status" value="1"/>
</dbReference>
<dbReference type="GO" id="GO:0008170">
    <property type="term" value="F:N-methyltransferase activity"/>
    <property type="evidence" value="ECO:0007669"/>
    <property type="project" value="UniProtKB-ARBA"/>
</dbReference>
<dbReference type="PANTHER" id="PTHR46455">
    <property type="entry name" value="SET AND MYND DOMAIN CONTAINING, ARTHROPOD-SPECIFIC, MEMBER 4, ISOFORM A"/>
    <property type="match status" value="1"/>
</dbReference>
<dbReference type="Gene3D" id="1.10.220.160">
    <property type="match status" value="1"/>
</dbReference>
<keyword evidence="3" id="KW-0862">Zinc</keyword>
<dbReference type="InterPro" id="IPR002893">
    <property type="entry name" value="Znf_MYND"/>
</dbReference>
<sequence>MSTCAVCDQPTKNKCSNCNQSFYCCAGHQKQHWKTHKINCRPFKVEYSDQLGRYLVATRSIKPFEIILKEAPLICTPSQVTNPVCLGCLNGIEPSDYVECDKCGWPLCGDECKGKADHQAECQFTVKRGSKVSVKEFTNPHPLYQCMGTVRCLLLAKSDPEKWKMLLKLESLEKQRRGSMQWKADLESIGKFIPRFFKTTEFNEDLIMKTIGILQINGHEVPVTDPPHVAVFSNASFLEHSCIPNLAKSFSKEGNLILWAPKAIKKNTHLSICYSDAVWGTAERQQHLMHTKLFKCVCERCLDITECGTNYDAFKCTTSNCDGVILPSSLKEWNSAWSCSTCGAQADISFIKSILEKAGKDLQAMDKTVENCIKYIQHYEKWLTRRHYFICQAKIQLVQLIGTDPKELMVVPEDQLNKKLEYVKELLELYENLAPCEVRMLGTFCFELHSAIAEHTRRVALQTTLSPKNMLEESLLYVEKCIDYLQRECDLFVEGHILKQAKINRDALRMVLVM</sequence>
<dbReference type="OrthoDB" id="5952526at2759"/>
<dbReference type="RefSeq" id="XP_011202123.1">
    <property type="nucleotide sequence ID" value="XM_011203821.3"/>
</dbReference>
<dbReference type="GO" id="GO:0008270">
    <property type="term" value="F:zinc ion binding"/>
    <property type="evidence" value="ECO:0007669"/>
    <property type="project" value="UniProtKB-KW"/>
</dbReference>
<dbReference type="CDD" id="cd20071">
    <property type="entry name" value="SET_SMYD"/>
    <property type="match status" value="1"/>
</dbReference>
<dbReference type="PROSITE" id="PS50865">
    <property type="entry name" value="ZF_MYND_2"/>
    <property type="match status" value="1"/>
</dbReference>
<dbReference type="GeneID" id="105225390"/>
<evidence type="ECO:0000256" key="4">
    <source>
        <dbReference type="PROSITE-ProRule" id="PRU00134"/>
    </source>
</evidence>
<dbReference type="InterPro" id="IPR053010">
    <property type="entry name" value="SET_SmydA-8"/>
</dbReference>
<protein>
    <submittedName>
        <fullName evidence="7">Protein msta, isoform A</fullName>
    </submittedName>
    <submittedName>
        <fullName evidence="9">Uncharacterized protein LOC105225390</fullName>
    </submittedName>
</protein>
<gene>
    <name evidence="7" type="primary">MSTAA</name>
    <name evidence="9" type="synonym">LOC105225390</name>
</gene>
<keyword evidence="1" id="KW-0479">Metal-binding</keyword>
<reference evidence="7" key="1">
    <citation type="journal article" date="2014" name="BMC Genomics">
        <title>Characterizing the developmental transcriptome of the oriental fruit fly, Bactrocera dorsalis (Diptera: Tephritidae) through comparative genomic analysis with Drosophila melanogaster utilizing modENCODE datasets.</title>
        <authorList>
            <person name="Geib S.M."/>
            <person name="Calla B."/>
            <person name="Hall B."/>
            <person name="Hou S."/>
            <person name="Manoukis N.C."/>
        </authorList>
    </citation>
    <scope>NUCLEOTIDE SEQUENCE</scope>
    <source>
        <strain evidence="7">Punador</strain>
    </source>
</reference>
<dbReference type="GO" id="GO:0008276">
    <property type="term" value="F:protein methyltransferase activity"/>
    <property type="evidence" value="ECO:0007669"/>
    <property type="project" value="UniProtKB-ARBA"/>
</dbReference>
<dbReference type="CTD" id="36581"/>
<dbReference type="Pfam" id="PF01753">
    <property type="entry name" value="zf-MYND"/>
    <property type="match status" value="1"/>
</dbReference>
<evidence type="ECO:0000313" key="8">
    <source>
        <dbReference type="Proteomes" id="UP001652620"/>
    </source>
</evidence>
<dbReference type="KEGG" id="bdr:105225390"/>
<evidence type="ECO:0000256" key="3">
    <source>
        <dbReference type="ARBA" id="ARBA00022833"/>
    </source>
</evidence>
<dbReference type="EMBL" id="GAKP01002478">
    <property type="protein sequence ID" value="JAC56474.1"/>
    <property type="molecule type" value="Transcribed_RNA"/>
</dbReference>
<name>A0A034WPA2_BACDO</name>
<dbReference type="OMA" id="TRNIKPY"/>
<keyword evidence="8" id="KW-1185">Reference proteome</keyword>
<evidence type="ECO:0000259" key="5">
    <source>
        <dbReference type="PROSITE" id="PS50280"/>
    </source>
</evidence>
<dbReference type="InterPro" id="IPR046341">
    <property type="entry name" value="SET_dom_sf"/>
</dbReference>
<reference evidence="9" key="2">
    <citation type="submission" date="2025-04" db="UniProtKB">
        <authorList>
            <consortium name="RefSeq"/>
        </authorList>
    </citation>
    <scope>IDENTIFICATION</scope>
    <source>
        <strain evidence="9">Punador</strain>
    </source>
</reference>
<dbReference type="SMART" id="SM00317">
    <property type="entry name" value="SET"/>
    <property type="match status" value="1"/>
</dbReference>
<dbReference type="SUPFAM" id="SSF82199">
    <property type="entry name" value="SET domain"/>
    <property type="match status" value="1"/>
</dbReference>
<feature type="domain" description="SET" evidence="5">
    <location>
        <begin position="41"/>
        <end position="275"/>
    </location>
</feature>
<organism evidence="7">
    <name type="scientific">Bactrocera dorsalis</name>
    <name type="common">Oriental fruit fly</name>
    <name type="synonym">Dacus dorsalis</name>
    <dbReference type="NCBI Taxonomy" id="27457"/>
    <lineage>
        <taxon>Eukaryota</taxon>
        <taxon>Metazoa</taxon>
        <taxon>Ecdysozoa</taxon>
        <taxon>Arthropoda</taxon>
        <taxon>Hexapoda</taxon>
        <taxon>Insecta</taxon>
        <taxon>Pterygota</taxon>
        <taxon>Neoptera</taxon>
        <taxon>Endopterygota</taxon>
        <taxon>Diptera</taxon>
        <taxon>Brachycera</taxon>
        <taxon>Muscomorpha</taxon>
        <taxon>Tephritoidea</taxon>
        <taxon>Tephritidae</taxon>
        <taxon>Bactrocera</taxon>
        <taxon>Bactrocera</taxon>
    </lineage>
</organism>
<feature type="domain" description="MYND-type" evidence="6">
    <location>
        <begin position="4"/>
        <end position="40"/>
    </location>
</feature>
<accession>A0A034WPA2</accession>
<dbReference type="Proteomes" id="UP001652620">
    <property type="component" value="Chromosome 3"/>
</dbReference>
<evidence type="ECO:0000259" key="6">
    <source>
        <dbReference type="PROSITE" id="PS50865"/>
    </source>
</evidence>
<evidence type="ECO:0000256" key="1">
    <source>
        <dbReference type="ARBA" id="ARBA00022723"/>
    </source>
</evidence>
<keyword evidence="2 4" id="KW-0863">Zinc-finger</keyword>
<dbReference type="InterPro" id="IPR001214">
    <property type="entry name" value="SET_dom"/>
</dbReference>
<dbReference type="GO" id="GO:0008757">
    <property type="term" value="F:S-adenosylmethionine-dependent methyltransferase activity"/>
    <property type="evidence" value="ECO:0007669"/>
    <property type="project" value="UniProtKB-ARBA"/>
</dbReference>